<dbReference type="InterPro" id="IPR013783">
    <property type="entry name" value="Ig-like_fold"/>
</dbReference>
<evidence type="ECO:0000259" key="5">
    <source>
        <dbReference type="Pfam" id="PF10420"/>
    </source>
</evidence>
<comment type="similarity">
    <text evidence="4">Belongs to the IL-12B family.</text>
</comment>
<dbReference type="SUPFAM" id="SSF49265">
    <property type="entry name" value="Fibronectin type III"/>
    <property type="match status" value="1"/>
</dbReference>
<keyword evidence="4" id="KW-0964">Secreted</keyword>
<comment type="subunit">
    <text evidence="4">Heterodimer with IL12A; disulfide-linked. The heterodimer is known as interleukin IL-12.</text>
</comment>
<dbReference type="Gene3D" id="2.60.40.10">
    <property type="entry name" value="Immunoglobulins"/>
    <property type="match status" value="2"/>
</dbReference>
<dbReference type="GO" id="GO:0004896">
    <property type="term" value="F:cytokine receptor activity"/>
    <property type="evidence" value="ECO:0007669"/>
    <property type="project" value="UniProtKB-UniRule"/>
</dbReference>
<dbReference type="Proteomes" id="UP000694580">
    <property type="component" value="Chromosome 6"/>
</dbReference>
<name>A0AAY4ASZ8_9TELE</name>
<protein>
    <recommendedName>
        <fullName evidence="4">Interleukin-12 subunit beta</fullName>
        <shortName evidence="4">IL-12B</shortName>
    </recommendedName>
    <alternativeName>
        <fullName evidence="4">Cytotoxic lymphocyte maturation factor 40 kDa subunit</fullName>
    </alternativeName>
    <alternativeName>
        <fullName evidence="4">IL-12 subunit p40</fullName>
    </alternativeName>
</protein>
<keyword evidence="2" id="KW-1015">Disulfide bond</keyword>
<evidence type="ECO:0000256" key="3">
    <source>
        <dbReference type="ARBA" id="ARBA00023180"/>
    </source>
</evidence>
<evidence type="ECO:0000313" key="6">
    <source>
        <dbReference type="Ensembl" id="ENSDCDP00010010491.1"/>
    </source>
</evidence>
<feature type="signal peptide" evidence="4">
    <location>
        <begin position="1"/>
        <end position="32"/>
    </location>
</feature>
<comment type="subcellular location">
    <subcellularLocation>
        <location evidence="4">Secreted</location>
    </subcellularLocation>
</comment>
<accession>A0AAY4ASZ8</accession>
<reference evidence="6" key="2">
    <citation type="submission" date="2025-08" db="UniProtKB">
        <authorList>
            <consortium name="Ensembl"/>
        </authorList>
    </citation>
    <scope>IDENTIFICATION</scope>
</reference>
<sequence>NNSFPINSLMSPSLSHMLYVFLISVVAVPVKAHESVSLTLSCGNHTGGVQWEKNGVPVGRGKQLNIVVKDMNGGNYTCHDDAGNMLNHVVVLQEGLGYRPAFLLKSPEGEYVTCTSKNYNGHFHCKWTKSSDRRKAEVLHFSVTRNISCSLDGDGTTLSCEDKRHCTFAEEEGRITVSIYLRNEFRLEKYQTHFFIYEIVKPDKVNISKVEQNTFNWTYPSTWSRPSCYFRLAFQIKVVGPHESCDKEKKVKTIHSLSVTICKKSKYKLCVRSQEEVSDFMWSEWSSYM</sequence>
<keyword evidence="1 4" id="KW-0732">Signal</keyword>
<keyword evidence="4" id="KW-0393">Immunoglobulin domain</keyword>
<dbReference type="AlphaFoldDB" id="A0AAY4ASZ8"/>
<gene>
    <name evidence="4" type="primary">IL12B</name>
</gene>
<dbReference type="PANTHER" id="PTHR48485:SF4">
    <property type="entry name" value="INTERLEUKIN-12 SUBUNIT BETA"/>
    <property type="match status" value="1"/>
</dbReference>
<feature type="chain" id="PRO_5044043358" description="Interleukin-12 subunit beta" evidence="4">
    <location>
        <begin position="33"/>
        <end position="289"/>
    </location>
</feature>
<organism evidence="6 7">
    <name type="scientific">Denticeps clupeoides</name>
    <name type="common">denticle herring</name>
    <dbReference type="NCBI Taxonomy" id="299321"/>
    <lineage>
        <taxon>Eukaryota</taxon>
        <taxon>Metazoa</taxon>
        <taxon>Chordata</taxon>
        <taxon>Craniata</taxon>
        <taxon>Vertebrata</taxon>
        <taxon>Euteleostomi</taxon>
        <taxon>Actinopterygii</taxon>
        <taxon>Neopterygii</taxon>
        <taxon>Teleostei</taxon>
        <taxon>Clupei</taxon>
        <taxon>Clupeiformes</taxon>
        <taxon>Denticipitoidei</taxon>
        <taxon>Denticipitidae</taxon>
        <taxon>Denticeps</taxon>
    </lineage>
</organism>
<proteinExistence type="inferred from homology"/>
<feature type="domain" description="Interleukin-12 beta central" evidence="5">
    <location>
        <begin position="110"/>
        <end position="182"/>
    </location>
</feature>
<dbReference type="PRINTS" id="PR01928">
    <property type="entry name" value="INTRLEUKN12B"/>
</dbReference>
<dbReference type="InterPro" id="IPR019482">
    <property type="entry name" value="IL-12_beta_cen-dom"/>
</dbReference>
<reference evidence="6" key="3">
    <citation type="submission" date="2025-09" db="UniProtKB">
        <authorList>
            <consortium name="Ensembl"/>
        </authorList>
    </citation>
    <scope>IDENTIFICATION</scope>
</reference>
<keyword evidence="7" id="KW-1185">Reference proteome</keyword>
<evidence type="ECO:0000256" key="2">
    <source>
        <dbReference type="ARBA" id="ARBA00023157"/>
    </source>
</evidence>
<dbReference type="Ensembl" id="ENSDCDT00010010994.1">
    <property type="protein sequence ID" value="ENSDCDP00010010491.1"/>
    <property type="gene ID" value="ENSDCDG00010004654.1"/>
</dbReference>
<dbReference type="InterPro" id="IPR050676">
    <property type="entry name" value="IL-12"/>
</dbReference>
<evidence type="ECO:0000313" key="7">
    <source>
        <dbReference type="Proteomes" id="UP000694580"/>
    </source>
</evidence>
<dbReference type="GO" id="GO:0005615">
    <property type="term" value="C:extracellular space"/>
    <property type="evidence" value="ECO:0007669"/>
    <property type="project" value="UniProtKB-KW"/>
</dbReference>
<dbReference type="InterPro" id="IPR015528">
    <property type="entry name" value="IL-12_beta"/>
</dbReference>
<evidence type="ECO:0000256" key="1">
    <source>
        <dbReference type="ARBA" id="ARBA00022729"/>
    </source>
</evidence>
<dbReference type="GO" id="GO:0005125">
    <property type="term" value="F:cytokine activity"/>
    <property type="evidence" value="ECO:0007669"/>
    <property type="project" value="UniProtKB-KW"/>
</dbReference>
<dbReference type="PANTHER" id="PTHR48485">
    <property type="entry name" value="INTERLEUKIN-12 SUBUNIT BETA-RELATED"/>
    <property type="match status" value="1"/>
</dbReference>
<dbReference type="InterPro" id="IPR036116">
    <property type="entry name" value="FN3_sf"/>
</dbReference>
<reference evidence="6 7" key="1">
    <citation type="submission" date="2020-06" db="EMBL/GenBank/DDBJ databases">
        <authorList>
            <consortium name="Wellcome Sanger Institute Data Sharing"/>
        </authorList>
    </citation>
    <scope>NUCLEOTIDE SEQUENCE [LARGE SCALE GENOMIC DNA]</scope>
</reference>
<keyword evidence="3 4" id="KW-0325">Glycoprotein</keyword>
<keyword evidence="4" id="KW-0202">Cytokine</keyword>
<dbReference type="GeneTree" id="ENSGT00390000012630"/>
<dbReference type="Pfam" id="PF10420">
    <property type="entry name" value="IL12p40_C"/>
    <property type="match status" value="1"/>
</dbReference>
<evidence type="ECO:0000256" key="4">
    <source>
        <dbReference type="RuleBase" id="RU281113"/>
    </source>
</evidence>